<dbReference type="InterPro" id="IPR000719">
    <property type="entry name" value="Prot_kinase_dom"/>
</dbReference>
<proteinExistence type="predicted"/>
<dbReference type="Pfam" id="PF07714">
    <property type="entry name" value="PK_Tyr_Ser-Thr"/>
    <property type="match status" value="1"/>
</dbReference>
<dbReference type="GO" id="GO:0007169">
    <property type="term" value="P:cell surface receptor protein tyrosine kinase signaling pathway"/>
    <property type="evidence" value="ECO:0007669"/>
    <property type="project" value="TreeGrafter"/>
</dbReference>
<dbReference type="InterPro" id="IPR011009">
    <property type="entry name" value="Kinase-like_dom_sf"/>
</dbReference>
<dbReference type="SMART" id="SM00219">
    <property type="entry name" value="TyrKc"/>
    <property type="match status" value="1"/>
</dbReference>
<evidence type="ECO:0000313" key="3">
    <source>
        <dbReference type="Proteomes" id="UP000789405"/>
    </source>
</evidence>
<evidence type="ECO:0000259" key="1">
    <source>
        <dbReference type="PROSITE" id="PS50011"/>
    </source>
</evidence>
<dbReference type="GO" id="GO:0004714">
    <property type="term" value="F:transmembrane receptor protein tyrosine kinase activity"/>
    <property type="evidence" value="ECO:0007669"/>
    <property type="project" value="TreeGrafter"/>
</dbReference>
<dbReference type="PANTHER" id="PTHR24416:SF611">
    <property type="entry name" value="TYROSINE-PROTEIN KINASE TRANSMEMBRANE RECEPTOR ROR"/>
    <property type="match status" value="1"/>
</dbReference>
<feature type="domain" description="Protein kinase" evidence="1">
    <location>
        <begin position="1"/>
        <end position="134"/>
    </location>
</feature>
<dbReference type="OrthoDB" id="2403434at2759"/>
<keyword evidence="3" id="KW-1185">Reference proteome</keyword>
<accession>A0A9N8ZRA5</accession>
<dbReference type="AlphaFoldDB" id="A0A9N8ZRA5"/>
<dbReference type="GO" id="GO:0005886">
    <property type="term" value="C:plasma membrane"/>
    <property type="evidence" value="ECO:0007669"/>
    <property type="project" value="TreeGrafter"/>
</dbReference>
<dbReference type="InterPro" id="IPR050122">
    <property type="entry name" value="RTK"/>
</dbReference>
<evidence type="ECO:0000313" key="2">
    <source>
        <dbReference type="EMBL" id="CAG8505209.1"/>
    </source>
</evidence>
<dbReference type="Gene3D" id="1.10.510.10">
    <property type="entry name" value="Transferase(Phosphotransferase) domain 1"/>
    <property type="match status" value="1"/>
</dbReference>
<dbReference type="PANTHER" id="PTHR24416">
    <property type="entry name" value="TYROSINE-PROTEIN KINASE RECEPTOR"/>
    <property type="match status" value="1"/>
</dbReference>
<dbReference type="SUPFAM" id="SSF56112">
    <property type="entry name" value="Protein kinase-like (PK-like)"/>
    <property type="match status" value="1"/>
</dbReference>
<dbReference type="GO" id="GO:0043235">
    <property type="term" value="C:receptor complex"/>
    <property type="evidence" value="ECO:0007669"/>
    <property type="project" value="TreeGrafter"/>
</dbReference>
<name>A0A9N8ZRA5_9GLOM</name>
<organism evidence="2 3">
    <name type="scientific">Dentiscutata erythropus</name>
    <dbReference type="NCBI Taxonomy" id="1348616"/>
    <lineage>
        <taxon>Eukaryota</taxon>
        <taxon>Fungi</taxon>
        <taxon>Fungi incertae sedis</taxon>
        <taxon>Mucoromycota</taxon>
        <taxon>Glomeromycotina</taxon>
        <taxon>Glomeromycetes</taxon>
        <taxon>Diversisporales</taxon>
        <taxon>Gigasporaceae</taxon>
        <taxon>Dentiscutata</taxon>
    </lineage>
</organism>
<protein>
    <submittedName>
        <fullName evidence="2">12361_t:CDS:1</fullName>
    </submittedName>
</protein>
<dbReference type="PROSITE" id="PS50011">
    <property type="entry name" value="PROTEIN_KINASE_DOM"/>
    <property type="match status" value="1"/>
</dbReference>
<gene>
    <name evidence="2" type="ORF">DERYTH_LOCUS3105</name>
</gene>
<dbReference type="EMBL" id="CAJVPY010001056">
    <property type="protein sequence ID" value="CAG8505209.1"/>
    <property type="molecule type" value="Genomic_DNA"/>
</dbReference>
<dbReference type="InterPro" id="IPR001245">
    <property type="entry name" value="Ser-Thr/Tyr_kinase_cat_dom"/>
</dbReference>
<reference evidence="2" key="1">
    <citation type="submission" date="2021-06" db="EMBL/GenBank/DDBJ databases">
        <authorList>
            <person name="Kallberg Y."/>
            <person name="Tangrot J."/>
            <person name="Rosling A."/>
        </authorList>
    </citation>
    <scope>NUCLEOTIDE SEQUENCE</scope>
    <source>
        <strain evidence="2">MA453B</strain>
    </source>
</reference>
<dbReference type="GO" id="GO:0005524">
    <property type="term" value="F:ATP binding"/>
    <property type="evidence" value="ECO:0007669"/>
    <property type="project" value="InterPro"/>
</dbReference>
<sequence length="195" mass="22471">MKNILVHEGKMMIAYSIPNNIDSIHQSGRKYNIDKMYDILPYTAPEVLRTKKYTCEADVYSFGIVIYEIITGLSPYYNIPHDVDLESKIINGLRPKLPSYVPKSIMQIISQCWDAVPDRRPNFKELKDKSNNLYSLDKISLCVKDNCIESMVVSFCQEQCNCKRARSMPHAFPPTPLRPSCVTPFIKYRQTGTKH</sequence>
<dbReference type="Proteomes" id="UP000789405">
    <property type="component" value="Unassembled WGS sequence"/>
</dbReference>
<dbReference type="InterPro" id="IPR020635">
    <property type="entry name" value="Tyr_kinase_cat_dom"/>
</dbReference>
<comment type="caution">
    <text evidence="2">The sequence shown here is derived from an EMBL/GenBank/DDBJ whole genome shotgun (WGS) entry which is preliminary data.</text>
</comment>